<organism evidence="2">
    <name type="scientific">Cladocopium goreaui</name>
    <dbReference type="NCBI Taxonomy" id="2562237"/>
    <lineage>
        <taxon>Eukaryota</taxon>
        <taxon>Sar</taxon>
        <taxon>Alveolata</taxon>
        <taxon>Dinophyceae</taxon>
        <taxon>Suessiales</taxon>
        <taxon>Symbiodiniaceae</taxon>
        <taxon>Cladocopium</taxon>
    </lineage>
</organism>
<evidence type="ECO:0000313" key="3">
    <source>
        <dbReference type="EMBL" id="CAL4776650.1"/>
    </source>
</evidence>
<dbReference type="EMBL" id="CAMXCT020001358">
    <property type="protein sequence ID" value="CAL1142713.1"/>
    <property type="molecule type" value="Genomic_DNA"/>
</dbReference>
<dbReference type="Proteomes" id="UP001152797">
    <property type="component" value="Unassembled WGS sequence"/>
</dbReference>
<comment type="caution">
    <text evidence="2">The sequence shown here is derived from an EMBL/GenBank/DDBJ whole genome shotgun (WGS) entry which is preliminary data.</text>
</comment>
<evidence type="ECO:0000256" key="1">
    <source>
        <dbReference type="SAM" id="MobiDB-lite"/>
    </source>
</evidence>
<dbReference type="PANTHER" id="PTHR11439:SF463">
    <property type="entry name" value="REVERSE TRANSCRIPTASE TY1_COPIA-TYPE DOMAIN-CONTAINING PROTEIN"/>
    <property type="match status" value="1"/>
</dbReference>
<proteinExistence type="predicted"/>
<name>A0A9P1CE03_9DINO</name>
<dbReference type="PANTHER" id="PTHR11439">
    <property type="entry name" value="GAG-POL-RELATED RETROTRANSPOSON"/>
    <property type="match status" value="1"/>
</dbReference>
<evidence type="ECO:0000313" key="4">
    <source>
        <dbReference type="Proteomes" id="UP001152797"/>
    </source>
</evidence>
<reference evidence="2" key="1">
    <citation type="submission" date="2022-10" db="EMBL/GenBank/DDBJ databases">
        <authorList>
            <person name="Chen Y."/>
            <person name="Dougan E. K."/>
            <person name="Chan C."/>
            <person name="Rhodes N."/>
            <person name="Thang M."/>
        </authorList>
    </citation>
    <scope>NUCLEOTIDE SEQUENCE</scope>
</reference>
<dbReference type="EMBL" id="CAMXCT010001358">
    <property type="protein sequence ID" value="CAI3989338.1"/>
    <property type="molecule type" value="Genomic_DNA"/>
</dbReference>
<feature type="compositionally biased region" description="Basic and acidic residues" evidence="1">
    <location>
        <begin position="1262"/>
        <end position="1274"/>
    </location>
</feature>
<keyword evidence="4" id="KW-1185">Reference proteome</keyword>
<dbReference type="OrthoDB" id="413760at2759"/>
<dbReference type="CDD" id="cd09272">
    <property type="entry name" value="RNase_HI_RT_Ty1"/>
    <property type="match status" value="1"/>
</dbReference>
<feature type="compositionally biased region" description="Basic and acidic residues" evidence="1">
    <location>
        <begin position="513"/>
        <end position="532"/>
    </location>
</feature>
<accession>A0A9P1CE03</accession>
<evidence type="ECO:0000313" key="2">
    <source>
        <dbReference type="EMBL" id="CAI3989338.1"/>
    </source>
</evidence>
<feature type="region of interest" description="Disordered" evidence="1">
    <location>
        <begin position="416"/>
        <end position="441"/>
    </location>
</feature>
<feature type="region of interest" description="Disordered" evidence="1">
    <location>
        <begin position="496"/>
        <end position="532"/>
    </location>
</feature>
<sequence length="1419" mass="158447">MAGSKYRTTLVRDGGQWLVMELCEPMETLIDLSSEFHGFNGNVRYVLAIITDAAQAMGFLLPGEGEEPLMPQAHAVDIDVAAPLAPEDEDAIVGVEIDGQHEDAGGMEIHGQLVLAPERDDRLSVNGVALYRNTALATMREEKFELQMALAAAREAEASQQRLPKPQHLAEPPSEEEQLHNLTHVPFKDWCAACVAHRSRQDRQARDGSVKRGEIPTVSFDFAYTRAEAADGTVQNTDQVIALIMVDSHTNYTGSLMFQLQEKISLELNTSNSIWSWAMRHASWLLNCFSVTHGVTPYELVYSKPYQGNLVSLGEPIFAYVNVAHKGNAKWQRVIMLGKAECQDSFVVLVRVRRIQCDWKSHLGFYIHFNAPTWQFKPGFGGRIIPTKRTVEPISQAAQPPVGPVFPSMLYDADGEAVRRKADEEKKEESEVSAMGKEDPMLQRRREQALHQSAEAPGPSAAPTVAVPAFSAGLPHVPMERELAEEDAKHVPMTPPVIAVPIPASPRVSPTSRAHDEGGHENHSHESKKAKVEVQKKLGIGMLRGSLEKMIRVVKIGEREFHTMDNYEHDPSIEFADDALQNDDIWHDEDALQFSDVPEQLWSDAPIDVPPGPPGPWIDKLADQVEISRLLGMGLLQKRCDFDGMVEGSLTTRFVYDWRLKSYEVKGEQQGDGSAKVSSVKRWMGRRRFVAREFAVTKRDDVYSPATGCHTSNLIPVIVLQMLKQLKMSGLNDEQYGVILAALDIKDAFLKSMLLRLFWMGNVFMLHVADLLFTGRRQFWSQVFLPLIKQKFHMNFSELGEPRTEISFLKRRLIRVIDGLVIVPGTIVSKVVANFEQFFGHARLQKIPCDAAAQQDDSSQLLGAKDAKNYRNIIGILLYLSRDRVDIMFSVKELSSFMAAPTLCSVQRLRKLIGYRKSSGNIGIKLDWPEHGAGKWKKGTEAFWLLDGFTDAAWCGNKSSRRSRNCSVLFVNGCFVFASSGSQRVVSFSSAESDLHSMISGYLWSMRCHICEELFGISPAGSNRAPPIYTDNSAARQLISRQGVGRIRHPSAKLLWLQDLVRLGEVQVSQVPIFWIYSDVGTKNLSKSRLYFLLCGIGAVDPLTAEPIGQEEYYAAAEQNENRKPLSKLGKTIKRISLILGVQSLVSLVAETKVVNMCSKDIKAVEHNSSGRWINELHNRLMMYDGRLVEQSNERSMLHDYACGLHYGLVESGGFLRFGFGLTTDQWTGLATDERANLVAHGAMGSEQYLRLVRQCARAEHADTTDMPSVHDADANVENNNDDETKSETSDDDEMVDDGEQQPPFMLELVEDVKEQHVLAIQREDVRDAAQMQSLILAMLTAVRGGTSDSLLNEYKEKAADLFLRLAERARANRLQTSLHYGRVTHTDAPRKRRCAKPVQMLQPGSDGLNEAANGMIQT</sequence>
<gene>
    <name evidence="2" type="ORF">C1SCF055_LOCUS16422</name>
</gene>
<reference evidence="3 4" key="2">
    <citation type="submission" date="2024-05" db="EMBL/GenBank/DDBJ databases">
        <authorList>
            <person name="Chen Y."/>
            <person name="Shah S."/>
            <person name="Dougan E. K."/>
            <person name="Thang M."/>
            <person name="Chan C."/>
        </authorList>
    </citation>
    <scope>NUCLEOTIDE SEQUENCE [LARGE SCALE GENOMIC DNA]</scope>
</reference>
<feature type="compositionally biased region" description="Acidic residues" evidence="1">
    <location>
        <begin position="1290"/>
        <end position="1300"/>
    </location>
</feature>
<dbReference type="EMBL" id="CAMXCT030001358">
    <property type="protein sequence ID" value="CAL4776650.1"/>
    <property type="molecule type" value="Genomic_DNA"/>
</dbReference>
<feature type="region of interest" description="Disordered" evidence="1">
    <location>
        <begin position="1262"/>
        <end position="1300"/>
    </location>
</feature>
<protein>
    <submittedName>
        <fullName evidence="3">Retrovirus-related Pol polyprotein from transposon RE1 (Retro element 1) (AtRE1)</fullName>
    </submittedName>
</protein>